<evidence type="ECO:0000313" key="1">
    <source>
        <dbReference type="EMBL" id="KGM86752.1"/>
    </source>
</evidence>
<accession>A0A0A0HG60</accession>
<dbReference type="AlphaFoldDB" id="A0A0A0HG60"/>
<organism evidence="1 2">
    <name type="scientific">Roseovarius mucosus DSM 17069</name>
    <dbReference type="NCBI Taxonomy" id="1288298"/>
    <lineage>
        <taxon>Bacteria</taxon>
        <taxon>Pseudomonadati</taxon>
        <taxon>Pseudomonadota</taxon>
        <taxon>Alphaproteobacteria</taxon>
        <taxon>Rhodobacterales</taxon>
        <taxon>Roseobacteraceae</taxon>
        <taxon>Roseovarius</taxon>
    </lineage>
</organism>
<dbReference type="Proteomes" id="UP000030021">
    <property type="component" value="Unassembled WGS sequence"/>
</dbReference>
<sequence length="54" mass="6088">MPKIDLRQALAEAEERQGDLCRSCNAPAEEGWEPHCASCGSYWRDADEGLYQDD</sequence>
<gene>
    <name evidence="1" type="ORF">rosmuc_03045</name>
</gene>
<evidence type="ECO:0000313" key="2">
    <source>
        <dbReference type="Proteomes" id="UP000030021"/>
    </source>
</evidence>
<dbReference type="HOGENOM" id="CLU_3047627_0_0_5"/>
<reference evidence="1 2" key="1">
    <citation type="submission" date="2013-01" db="EMBL/GenBank/DDBJ databases">
        <authorList>
            <person name="Fiebig A."/>
            <person name="Goeker M."/>
            <person name="Klenk H.-P.P."/>
        </authorList>
    </citation>
    <scope>NUCLEOTIDE SEQUENCE [LARGE SCALE GENOMIC DNA]</scope>
    <source>
        <strain evidence="1 2">DSM 17069</strain>
    </source>
</reference>
<name>A0A0A0HG60_9RHOB</name>
<proteinExistence type="predicted"/>
<comment type="caution">
    <text evidence="1">The sequence shown here is derived from an EMBL/GenBank/DDBJ whole genome shotgun (WGS) entry which is preliminary data.</text>
</comment>
<protein>
    <submittedName>
        <fullName evidence="1">Uncharacterized protein</fullName>
    </submittedName>
</protein>
<dbReference type="EMBL" id="AONH01000016">
    <property type="protein sequence ID" value="KGM86752.1"/>
    <property type="molecule type" value="Genomic_DNA"/>
</dbReference>